<evidence type="ECO:0008006" key="5">
    <source>
        <dbReference type="Google" id="ProtNLM"/>
    </source>
</evidence>
<reference evidence="3 4" key="1">
    <citation type="submission" date="2021-06" db="EMBL/GenBank/DDBJ databases">
        <title>Caerostris extrusa draft genome.</title>
        <authorList>
            <person name="Kono N."/>
            <person name="Arakawa K."/>
        </authorList>
    </citation>
    <scope>NUCLEOTIDE SEQUENCE [LARGE SCALE GENOMIC DNA]</scope>
</reference>
<accession>A0AAV4XJK3</accession>
<sequence length="140" mass="15583">MKTGASITLSLALTKLSIYISVSVCQQTFLYGSSATRNCNSKTPAVIELLLKIRVERIEINLTENIQLTCRRPLPLHSRKEAKNNRRTKEFVKQKTLCVVAPSKMAEKARGGRPSRDLVFPSGNRPVTRDGCSTLQHENG</sequence>
<dbReference type="AlphaFoldDB" id="A0AAV4XJK3"/>
<keyword evidence="4" id="KW-1185">Reference proteome</keyword>
<evidence type="ECO:0000313" key="3">
    <source>
        <dbReference type="EMBL" id="GIY95262.1"/>
    </source>
</evidence>
<evidence type="ECO:0000256" key="2">
    <source>
        <dbReference type="SAM" id="SignalP"/>
    </source>
</evidence>
<evidence type="ECO:0000313" key="4">
    <source>
        <dbReference type="Proteomes" id="UP001054945"/>
    </source>
</evidence>
<dbReference type="Proteomes" id="UP001054945">
    <property type="component" value="Unassembled WGS sequence"/>
</dbReference>
<protein>
    <recommendedName>
        <fullName evidence="5">Secreted protein</fullName>
    </recommendedName>
</protein>
<evidence type="ECO:0000256" key="1">
    <source>
        <dbReference type="SAM" id="MobiDB-lite"/>
    </source>
</evidence>
<feature type="compositionally biased region" description="Polar residues" evidence="1">
    <location>
        <begin position="131"/>
        <end position="140"/>
    </location>
</feature>
<name>A0AAV4XJK3_CAEEX</name>
<comment type="caution">
    <text evidence="3">The sequence shown here is derived from an EMBL/GenBank/DDBJ whole genome shotgun (WGS) entry which is preliminary data.</text>
</comment>
<feature type="signal peptide" evidence="2">
    <location>
        <begin position="1"/>
        <end position="25"/>
    </location>
</feature>
<organism evidence="3 4">
    <name type="scientific">Caerostris extrusa</name>
    <name type="common">Bark spider</name>
    <name type="synonym">Caerostris bankana</name>
    <dbReference type="NCBI Taxonomy" id="172846"/>
    <lineage>
        <taxon>Eukaryota</taxon>
        <taxon>Metazoa</taxon>
        <taxon>Ecdysozoa</taxon>
        <taxon>Arthropoda</taxon>
        <taxon>Chelicerata</taxon>
        <taxon>Arachnida</taxon>
        <taxon>Araneae</taxon>
        <taxon>Araneomorphae</taxon>
        <taxon>Entelegynae</taxon>
        <taxon>Araneoidea</taxon>
        <taxon>Araneidae</taxon>
        <taxon>Caerostris</taxon>
    </lineage>
</organism>
<feature type="compositionally biased region" description="Basic and acidic residues" evidence="1">
    <location>
        <begin position="105"/>
        <end position="116"/>
    </location>
</feature>
<feature type="chain" id="PRO_5043573778" description="Secreted protein" evidence="2">
    <location>
        <begin position="26"/>
        <end position="140"/>
    </location>
</feature>
<keyword evidence="2" id="KW-0732">Signal</keyword>
<gene>
    <name evidence="3" type="ORF">CEXT_476561</name>
</gene>
<dbReference type="EMBL" id="BPLR01000495">
    <property type="protein sequence ID" value="GIY95262.1"/>
    <property type="molecule type" value="Genomic_DNA"/>
</dbReference>
<feature type="region of interest" description="Disordered" evidence="1">
    <location>
        <begin position="104"/>
        <end position="140"/>
    </location>
</feature>
<proteinExistence type="predicted"/>